<evidence type="ECO:0000259" key="8">
    <source>
        <dbReference type="PROSITE" id="PS51755"/>
    </source>
</evidence>
<reference evidence="9 10" key="1">
    <citation type="submission" date="2022-03" db="EMBL/GenBank/DDBJ databases">
        <title>Streptomyces yunnanensis P86,complete genome.</title>
        <authorList>
            <person name="Chen S."/>
            <person name="Zhang Q."/>
        </authorList>
    </citation>
    <scope>NUCLEOTIDE SEQUENCE [LARGE SCALE GENOMIC DNA]</scope>
    <source>
        <strain evidence="9 10">P86</strain>
    </source>
</reference>
<evidence type="ECO:0000256" key="7">
    <source>
        <dbReference type="SAM" id="MobiDB-lite"/>
    </source>
</evidence>
<comment type="similarity">
    <text evidence="1">Belongs to the AfsR/DnrI/RedD regulatory family.</text>
</comment>
<dbReference type="InterPro" id="IPR051677">
    <property type="entry name" value="AfsR-DnrI-RedD_regulator"/>
</dbReference>
<protein>
    <submittedName>
        <fullName evidence="9">AAA family ATPase</fullName>
    </submittedName>
</protein>
<dbReference type="SMART" id="SM01043">
    <property type="entry name" value="BTAD"/>
    <property type="match status" value="1"/>
</dbReference>
<evidence type="ECO:0000313" key="9">
    <source>
        <dbReference type="EMBL" id="WEB37920.1"/>
    </source>
</evidence>
<proteinExistence type="inferred from homology"/>
<feature type="DNA-binding region" description="OmpR/PhoB-type" evidence="6">
    <location>
        <begin position="1"/>
        <end position="91"/>
    </location>
</feature>
<dbReference type="Proteomes" id="UP001218629">
    <property type="component" value="Chromosome"/>
</dbReference>
<dbReference type="InterPro" id="IPR001867">
    <property type="entry name" value="OmpR/PhoB-type_DNA-bd"/>
</dbReference>
<dbReference type="PANTHER" id="PTHR35807:SF1">
    <property type="entry name" value="TRANSCRIPTIONAL REGULATOR REDD"/>
    <property type="match status" value="1"/>
</dbReference>
<dbReference type="CDD" id="cd15831">
    <property type="entry name" value="BTAD"/>
    <property type="match status" value="1"/>
</dbReference>
<dbReference type="InterPro" id="IPR005158">
    <property type="entry name" value="BTAD"/>
</dbReference>
<evidence type="ECO:0000256" key="1">
    <source>
        <dbReference type="ARBA" id="ARBA00005820"/>
    </source>
</evidence>
<dbReference type="SUPFAM" id="SSF52540">
    <property type="entry name" value="P-loop containing nucleoside triphosphate hydrolases"/>
    <property type="match status" value="1"/>
</dbReference>
<name>A0ABY8A207_9ACTN</name>
<dbReference type="SUPFAM" id="SSF48452">
    <property type="entry name" value="TPR-like"/>
    <property type="match status" value="1"/>
</dbReference>
<organism evidence="9 10">
    <name type="scientific">Streptomyces yunnanensis</name>
    <dbReference type="NCBI Taxonomy" id="156453"/>
    <lineage>
        <taxon>Bacteria</taxon>
        <taxon>Bacillati</taxon>
        <taxon>Actinomycetota</taxon>
        <taxon>Actinomycetes</taxon>
        <taxon>Kitasatosporales</taxon>
        <taxon>Streptomycetaceae</taxon>
        <taxon>Streptomyces</taxon>
    </lineage>
</organism>
<evidence type="ECO:0000313" key="10">
    <source>
        <dbReference type="Proteomes" id="UP001218629"/>
    </source>
</evidence>
<sequence length="596" mass="63415">MEAVAGDRPIGLGGTKQRATLGFLLLQANHVVATSQLLGALWAADDAPTTARKILHNAVSGIRGALSGEYGAHVPQSAALLTRPPGYVMQVDPELVDLHLFEKLAGVGREKLAQGSLEEAARLLREALALWRGPVLADLVEAGVGWPELMAVQHARLDVLEDYFEAQLGCGRHHRVLTELEAMVKAEPLRERSCGQLMLALYRCGRQADALSVYRRMRDGLVENLGLEPGRGLQRLQQAILAQDPVLSLGGAASPYAPFDEVARGNPARQVIRPARSALVCADGSRGEDECRKVLAEAGAGEVRAGAEVRRATDGTFGCVPAAEAAAGWRVDFPSTESRGDSGTRQQSELGCELRALEGLFGITRHRSMPHLVTVVGEPGTGKSRLLREFGGQATELPGSPLVLSGRFPAVPHEDPLTAPAQILSAYCGLRPDDAAATAWARLAETVRSLFGSAQSAGWTLARLVPLVDPTSDSRCGGTPGEVMVAWREFFQAAARRRPVVLGFDDVHHADDSVLDAVEELAQCAGPVPLFIIAAADPELLLRRRSWAGGSSQATTLTLGRSTRDTTDRLVASLSSAVRGERPATPGPVEHQLSDA</sequence>
<dbReference type="SUPFAM" id="SSF46894">
    <property type="entry name" value="C-terminal effector domain of the bipartite response regulators"/>
    <property type="match status" value="1"/>
</dbReference>
<feature type="region of interest" description="Disordered" evidence="7">
    <location>
        <begin position="577"/>
        <end position="596"/>
    </location>
</feature>
<dbReference type="InterPro" id="IPR036388">
    <property type="entry name" value="WH-like_DNA-bd_sf"/>
</dbReference>
<evidence type="ECO:0000256" key="3">
    <source>
        <dbReference type="ARBA" id="ARBA00023015"/>
    </source>
</evidence>
<dbReference type="InterPro" id="IPR041664">
    <property type="entry name" value="AAA_16"/>
</dbReference>
<dbReference type="PANTHER" id="PTHR35807">
    <property type="entry name" value="TRANSCRIPTIONAL REGULATOR REDD-RELATED"/>
    <property type="match status" value="1"/>
</dbReference>
<dbReference type="Pfam" id="PF03704">
    <property type="entry name" value="BTAD"/>
    <property type="match status" value="1"/>
</dbReference>
<evidence type="ECO:0000256" key="2">
    <source>
        <dbReference type="ARBA" id="ARBA00023012"/>
    </source>
</evidence>
<keyword evidence="5" id="KW-0804">Transcription</keyword>
<gene>
    <name evidence="9" type="ORF">MOV08_00195</name>
</gene>
<feature type="domain" description="OmpR/PhoB-type" evidence="8">
    <location>
        <begin position="1"/>
        <end position="91"/>
    </location>
</feature>
<dbReference type="EMBL" id="CP095749">
    <property type="protein sequence ID" value="WEB37920.1"/>
    <property type="molecule type" value="Genomic_DNA"/>
</dbReference>
<keyword evidence="3" id="KW-0805">Transcription regulation</keyword>
<accession>A0ABY8A207</accession>
<dbReference type="InterPro" id="IPR027417">
    <property type="entry name" value="P-loop_NTPase"/>
</dbReference>
<dbReference type="InterPro" id="IPR016032">
    <property type="entry name" value="Sig_transdc_resp-reg_C-effctor"/>
</dbReference>
<evidence type="ECO:0000256" key="5">
    <source>
        <dbReference type="ARBA" id="ARBA00023163"/>
    </source>
</evidence>
<evidence type="ECO:0000256" key="4">
    <source>
        <dbReference type="ARBA" id="ARBA00023125"/>
    </source>
</evidence>
<keyword evidence="4 6" id="KW-0238">DNA-binding</keyword>
<dbReference type="Gene3D" id="1.10.10.10">
    <property type="entry name" value="Winged helix-like DNA-binding domain superfamily/Winged helix DNA-binding domain"/>
    <property type="match status" value="1"/>
</dbReference>
<dbReference type="SMART" id="SM00862">
    <property type="entry name" value="Trans_reg_C"/>
    <property type="match status" value="1"/>
</dbReference>
<keyword evidence="2" id="KW-0902">Two-component regulatory system</keyword>
<dbReference type="Pfam" id="PF13191">
    <property type="entry name" value="AAA_16"/>
    <property type="match status" value="1"/>
</dbReference>
<dbReference type="Gene3D" id="1.25.40.10">
    <property type="entry name" value="Tetratricopeptide repeat domain"/>
    <property type="match status" value="1"/>
</dbReference>
<dbReference type="RefSeq" id="WP_275305684.1">
    <property type="nucleotide sequence ID" value="NZ_CP095749.1"/>
</dbReference>
<keyword evidence="10" id="KW-1185">Reference proteome</keyword>
<dbReference type="InterPro" id="IPR011990">
    <property type="entry name" value="TPR-like_helical_dom_sf"/>
</dbReference>
<dbReference type="PROSITE" id="PS51755">
    <property type="entry name" value="OMPR_PHOB"/>
    <property type="match status" value="1"/>
</dbReference>
<evidence type="ECO:0000256" key="6">
    <source>
        <dbReference type="PROSITE-ProRule" id="PRU01091"/>
    </source>
</evidence>